<gene>
    <name evidence="2" type="ORF">Vbra_13533</name>
</gene>
<organism evidence="2 3">
    <name type="scientific">Vitrella brassicaformis (strain CCMP3155)</name>
    <dbReference type="NCBI Taxonomy" id="1169540"/>
    <lineage>
        <taxon>Eukaryota</taxon>
        <taxon>Sar</taxon>
        <taxon>Alveolata</taxon>
        <taxon>Colpodellida</taxon>
        <taxon>Vitrellaceae</taxon>
        <taxon>Vitrella</taxon>
    </lineage>
</organism>
<dbReference type="Proteomes" id="UP000041254">
    <property type="component" value="Unassembled WGS sequence"/>
</dbReference>
<dbReference type="InParanoid" id="A0A0G4EUU3"/>
<evidence type="ECO:0000313" key="2">
    <source>
        <dbReference type="EMBL" id="CEM02224.1"/>
    </source>
</evidence>
<evidence type="ECO:0000313" key="3">
    <source>
        <dbReference type="Proteomes" id="UP000041254"/>
    </source>
</evidence>
<keyword evidence="3" id="KW-1185">Reference proteome</keyword>
<feature type="region of interest" description="Disordered" evidence="1">
    <location>
        <begin position="207"/>
        <end position="226"/>
    </location>
</feature>
<protein>
    <submittedName>
        <fullName evidence="2">Uncharacterized protein</fullName>
    </submittedName>
</protein>
<sequence>MVRQPNPDTPVCVTPGCKRRVKVYPRGRTQPTKCPMCLYGQCTSPGCTNPAASFKTKVCLTCAKKRKKQEEKQVDKQEEKPKMRGKTKVQAFVDEYPSVCQEKCDEMGIVASYDNMLKAARALLKGDHTDEGDERAMAAGRKAALSKITNEREKQAYRAANPDKVLMYHNNSVHHNALKRKQEIANKKVSESSLEVDGLEIVETGGKNEKAGVKKLKSTHNEAELT</sequence>
<dbReference type="EMBL" id="CDMY01000321">
    <property type="protein sequence ID" value="CEM02224.1"/>
    <property type="molecule type" value="Genomic_DNA"/>
</dbReference>
<proteinExistence type="predicted"/>
<evidence type="ECO:0000256" key="1">
    <source>
        <dbReference type="SAM" id="MobiDB-lite"/>
    </source>
</evidence>
<accession>A0A0G4EUU3</accession>
<dbReference type="VEuPathDB" id="CryptoDB:Vbra_13533"/>
<name>A0A0G4EUU3_VITBC</name>
<reference evidence="2 3" key="1">
    <citation type="submission" date="2014-11" db="EMBL/GenBank/DDBJ databases">
        <authorList>
            <person name="Zhu J."/>
            <person name="Qi W."/>
            <person name="Song R."/>
        </authorList>
    </citation>
    <scope>NUCLEOTIDE SEQUENCE [LARGE SCALE GENOMIC DNA]</scope>
</reference>
<dbReference type="AlphaFoldDB" id="A0A0G4EUU3"/>